<dbReference type="GO" id="GO:0009425">
    <property type="term" value="C:bacterial-type flagellum basal body"/>
    <property type="evidence" value="ECO:0007669"/>
    <property type="project" value="UniProtKB-SubCell"/>
</dbReference>
<keyword evidence="5" id="KW-0969">Cilium</keyword>
<dbReference type="GO" id="GO:0003774">
    <property type="term" value="F:cytoskeletal motor activity"/>
    <property type="evidence" value="ECO:0007669"/>
    <property type="project" value="InterPro"/>
</dbReference>
<keyword evidence="5" id="KW-0966">Cell projection</keyword>
<dbReference type="PRINTS" id="PR01006">
    <property type="entry name" value="FLGHOOKFLIE"/>
</dbReference>
<organism evidence="5">
    <name type="scientific">Sphingomonas sp. A1</name>
    <dbReference type="NCBI Taxonomy" id="90322"/>
    <lineage>
        <taxon>Bacteria</taxon>
        <taxon>Pseudomonadati</taxon>
        <taxon>Pseudomonadota</taxon>
        <taxon>Alphaproteobacteria</taxon>
        <taxon>Sphingomonadales</taxon>
        <taxon>Sphingomonadaceae</taxon>
        <taxon>Sphingomonas</taxon>
    </lineage>
</organism>
<dbReference type="AlphaFoldDB" id="A0A0A8JCU8"/>
<dbReference type="HAMAP" id="MF_00724">
    <property type="entry name" value="FliE"/>
    <property type="match status" value="1"/>
</dbReference>
<proteinExistence type="inferred from homology"/>
<evidence type="ECO:0000256" key="1">
    <source>
        <dbReference type="ARBA" id="ARBA00004117"/>
    </source>
</evidence>
<accession>A0A0A8JCU8</accession>
<dbReference type="GO" id="GO:0071973">
    <property type="term" value="P:bacterial-type flagellum-dependent cell motility"/>
    <property type="evidence" value="ECO:0007669"/>
    <property type="project" value="InterPro"/>
</dbReference>
<dbReference type="EMBL" id="LC043068">
    <property type="protein sequence ID" value="BAQ08192.1"/>
    <property type="molecule type" value="Genomic_DNA"/>
</dbReference>
<dbReference type="PANTHER" id="PTHR34653:SF1">
    <property type="entry name" value="FLAGELLAR HOOK-BASAL BODY COMPLEX PROTEIN FLIE"/>
    <property type="match status" value="1"/>
</dbReference>
<comment type="subcellular location">
    <subcellularLocation>
        <location evidence="1 4">Bacterial flagellum basal body</location>
    </subcellularLocation>
</comment>
<keyword evidence="5" id="KW-0282">Flagellum</keyword>
<evidence type="ECO:0000256" key="2">
    <source>
        <dbReference type="ARBA" id="ARBA00009272"/>
    </source>
</evidence>
<dbReference type="InterPro" id="IPR001624">
    <property type="entry name" value="FliE"/>
</dbReference>
<reference evidence="5" key="1">
    <citation type="submission" date="2015-04" db="EMBL/GenBank/DDBJ databases">
        <title>Formation of a single polar flagellum by lateral and polar bacterial flagellar gene sets.</title>
        <authorList>
            <person name="Maruyama Y."/>
            <person name="Kobayashi M."/>
            <person name="Murata K."/>
            <person name="Hashimoto W."/>
        </authorList>
    </citation>
    <scope>NUCLEOTIDE SEQUENCE</scope>
    <source>
        <strain evidence="5">A1</strain>
    </source>
</reference>
<gene>
    <name evidence="4 5" type="primary">fliE</name>
</gene>
<sequence>MHIFAPAVARIECGRLESVMASEMSALIGADLAQLRNLASQLQAPLANPLSAEGNDGAAMSFADSFKQAVMGVNEKDRVAGERMADVDAGRSDDLVGAMLASQDASLSFSMLMQVRNKVVGAVDELIKLQL</sequence>
<dbReference type="GO" id="GO:0005198">
    <property type="term" value="F:structural molecule activity"/>
    <property type="evidence" value="ECO:0007669"/>
    <property type="project" value="InterPro"/>
</dbReference>
<evidence type="ECO:0000256" key="3">
    <source>
        <dbReference type="ARBA" id="ARBA00023143"/>
    </source>
</evidence>
<dbReference type="Pfam" id="PF02049">
    <property type="entry name" value="FliE"/>
    <property type="match status" value="1"/>
</dbReference>
<comment type="similarity">
    <text evidence="2 4">Belongs to the FliE family.</text>
</comment>
<name>A0A0A8JCU8_9SPHN</name>
<protein>
    <recommendedName>
        <fullName evidence="4">Flagellar hook-basal body complex protein FliE</fullName>
    </recommendedName>
</protein>
<evidence type="ECO:0000256" key="4">
    <source>
        <dbReference type="HAMAP-Rule" id="MF_00724"/>
    </source>
</evidence>
<keyword evidence="3 4" id="KW-0975">Bacterial flagellum</keyword>
<dbReference type="PANTHER" id="PTHR34653">
    <property type="match status" value="1"/>
</dbReference>
<evidence type="ECO:0000313" key="5">
    <source>
        <dbReference type="EMBL" id="BAQ08192.1"/>
    </source>
</evidence>